<dbReference type="eggNOG" id="COG4506">
    <property type="taxonomic scope" value="Bacteria"/>
</dbReference>
<gene>
    <name evidence="1" type="ORF">ET33_16190</name>
</gene>
<dbReference type="SUPFAM" id="SSF50814">
    <property type="entry name" value="Lipocalins"/>
    <property type="match status" value="1"/>
</dbReference>
<evidence type="ECO:0008006" key="3">
    <source>
        <dbReference type="Google" id="ProtNLM"/>
    </source>
</evidence>
<dbReference type="AlphaFoldDB" id="A0A081NYY0"/>
<evidence type="ECO:0000313" key="1">
    <source>
        <dbReference type="EMBL" id="KEQ23653.1"/>
    </source>
</evidence>
<protein>
    <recommendedName>
        <fullName evidence="3">DUF1934 domain-containing protein</fullName>
    </recommendedName>
</protein>
<sequence>MTEKQQSGTGKRTVCITLESDSGGERIVRRMTGEWFSKGRHAYLRYAEPPEAEMGRTVTTVRVEQGEVRIVRHGDVSFEQTFVPDRRHYGYLQTPQGRIELETFTQTLDVAADGPDALLAVRWSYELSVMGQAPERCSICLTAVAVPE</sequence>
<dbReference type="RefSeq" id="WP_036688379.1">
    <property type="nucleotide sequence ID" value="NZ_JNVM01000021.1"/>
</dbReference>
<evidence type="ECO:0000313" key="2">
    <source>
        <dbReference type="Proteomes" id="UP000028123"/>
    </source>
</evidence>
<accession>A0A081NYY0</accession>
<dbReference type="OrthoDB" id="2641675at2"/>
<dbReference type="Proteomes" id="UP000028123">
    <property type="component" value="Unassembled WGS sequence"/>
</dbReference>
<organism evidence="1 2">
    <name type="scientific">Paenibacillus tyrfis</name>
    <dbReference type="NCBI Taxonomy" id="1501230"/>
    <lineage>
        <taxon>Bacteria</taxon>
        <taxon>Bacillati</taxon>
        <taxon>Bacillota</taxon>
        <taxon>Bacilli</taxon>
        <taxon>Bacillales</taxon>
        <taxon>Paenibacillaceae</taxon>
        <taxon>Paenibacillus</taxon>
    </lineage>
</organism>
<dbReference type="InterPro" id="IPR015231">
    <property type="entry name" value="DUF1934"/>
</dbReference>
<dbReference type="EMBL" id="JNVM01000021">
    <property type="protein sequence ID" value="KEQ23653.1"/>
    <property type="molecule type" value="Genomic_DNA"/>
</dbReference>
<dbReference type="Pfam" id="PF09148">
    <property type="entry name" value="DUF1934"/>
    <property type="match status" value="1"/>
</dbReference>
<name>A0A081NYY0_9BACL</name>
<proteinExistence type="predicted"/>
<comment type="caution">
    <text evidence="1">The sequence shown here is derived from an EMBL/GenBank/DDBJ whole genome shotgun (WGS) entry which is preliminary data.</text>
</comment>
<keyword evidence="2" id="KW-1185">Reference proteome</keyword>
<dbReference type="InterPro" id="IPR012674">
    <property type="entry name" value="Calycin"/>
</dbReference>
<reference evidence="1 2" key="1">
    <citation type="submission" date="2014-06" db="EMBL/GenBank/DDBJ databases">
        <title>Draft genome sequence of Paenibacillus sp. MSt1.</title>
        <authorList>
            <person name="Aw Y.K."/>
            <person name="Ong K.S."/>
            <person name="Gan H.M."/>
            <person name="Lee S.M."/>
        </authorList>
    </citation>
    <scope>NUCLEOTIDE SEQUENCE [LARGE SCALE GENOMIC DNA]</scope>
    <source>
        <strain evidence="1 2">MSt1</strain>
    </source>
</reference>
<dbReference type="Gene3D" id="2.40.128.20">
    <property type="match status" value="1"/>
</dbReference>